<dbReference type="Gene3D" id="1.20.1530.20">
    <property type="match status" value="1"/>
</dbReference>
<dbReference type="Pfam" id="PF03547">
    <property type="entry name" value="Mem_trans"/>
    <property type="match status" value="1"/>
</dbReference>
<evidence type="ECO:0000256" key="4">
    <source>
        <dbReference type="ARBA" id="ARBA00022475"/>
    </source>
</evidence>
<feature type="transmembrane region" description="Helical" evidence="8">
    <location>
        <begin position="102"/>
        <end position="121"/>
    </location>
</feature>
<keyword evidence="5 8" id="KW-0812">Transmembrane</keyword>
<dbReference type="PANTHER" id="PTHR36838:SF1">
    <property type="entry name" value="SLR1864 PROTEIN"/>
    <property type="match status" value="1"/>
</dbReference>
<feature type="transmembrane region" description="Helical" evidence="8">
    <location>
        <begin position="67"/>
        <end position="90"/>
    </location>
</feature>
<keyword evidence="3" id="KW-0813">Transport</keyword>
<dbReference type="OrthoDB" id="9798064at2"/>
<evidence type="ECO:0000313" key="10">
    <source>
        <dbReference type="Proteomes" id="UP000050326"/>
    </source>
</evidence>
<dbReference type="InterPro" id="IPR004776">
    <property type="entry name" value="Mem_transp_PIN-like"/>
</dbReference>
<protein>
    <submittedName>
        <fullName evidence="9">Putative transporter YfdV</fullName>
    </submittedName>
</protein>
<keyword evidence="10" id="KW-1185">Reference proteome</keyword>
<feature type="transmembrane region" description="Helical" evidence="8">
    <location>
        <begin position="160"/>
        <end position="180"/>
    </location>
</feature>
<keyword evidence="7 8" id="KW-0472">Membrane</keyword>
<sequence length="303" mass="33638">MYNQMAVINQVIILSIVMVIGIIARKKGFMKDQVRNGITDLLLYVTLPLMIVSSFDFDFSKDMLLNAGAIAFYSFIVHGGLFFLSKFLYYKFPKDVQSVLRYVTVFSNAAFMGFPILEGLYGKIGIFYASIYNIPFRIFMWTLGIALFSDSKEGKSIKGLLLNPGIVAVYIGMVLFFFSIKLPSVITEPISMVGSMTTPLSMMIVGSILADIKIKDIFTDLRVFYGTFVRLILLPVIALLALKAIGTTDMVLDIIVIQVAMPAGITTAILAEKYKANAAFASKLVFMTTLFSIVTIPLFIIFL</sequence>
<comment type="subcellular location">
    <subcellularLocation>
        <location evidence="1">Cell membrane</location>
        <topology evidence="1">Multi-pass membrane protein</topology>
    </subcellularLocation>
</comment>
<dbReference type="AlphaFoldDB" id="A0A0P8WA20"/>
<evidence type="ECO:0000256" key="5">
    <source>
        <dbReference type="ARBA" id="ARBA00022692"/>
    </source>
</evidence>
<evidence type="ECO:0000256" key="7">
    <source>
        <dbReference type="ARBA" id="ARBA00023136"/>
    </source>
</evidence>
<evidence type="ECO:0000256" key="1">
    <source>
        <dbReference type="ARBA" id="ARBA00004651"/>
    </source>
</evidence>
<evidence type="ECO:0000256" key="2">
    <source>
        <dbReference type="ARBA" id="ARBA00010145"/>
    </source>
</evidence>
<dbReference type="RefSeq" id="WP_054874933.1">
    <property type="nucleotide sequence ID" value="NZ_LKET01000029.1"/>
</dbReference>
<feature type="transmembrane region" description="Helical" evidence="8">
    <location>
        <begin position="251"/>
        <end position="272"/>
    </location>
</feature>
<evidence type="ECO:0000256" key="8">
    <source>
        <dbReference type="SAM" id="Phobius"/>
    </source>
</evidence>
<evidence type="ECO:0000256" key="6">
    <source>
        <dbReference type="ARBA" id="ARBA00022989"/>
    </source>
</evidence>
<feature type="transmembrane region" description="Helical" evidence="8">
    <location>
        <begin position="6"/>
        <end position="25"/>
    </location>
</feature>
<evidence type="ECO:0000313" key="9">
    <source>
        <dbReference type="EMBL" id="KPU44812.1"/>
    </source>
</evidence>
<proteinExistence type="inferred from homology"/>
<keyword evidence="6 8" id="KW-1133">Transmembrane helix</keyword>
<dbReference type="InterPro" id="IPR038770">
    <property type="entry name" value="Na+/solute_symporter_sf"/>
</dbReference>
<dbReference type="STRING" id="36849.OXPF_18980"/>
<feature type="transmembrane region" description="Helical" evidence="8">
    <location>
        <begin position="224"/>
        <end position="245"/>
    </location>
</feature>
<dbReference type="Proteomes" id="UP000050326">
    <property type="component" value="Unassembled WGS sequence"/>
</dbReference>
<gene>
    <name evidence="9" type="ORF">OXPF_18980</name>
</gene>
<feature type="transmembrane region" description="Helical" evidence="8">
    <location>
        <begin position="37"/>
        <end position="55"/>
    </location>
</feature>
<feature type="transmembrane region" description="Helical" evidence="8">
    <location>
        <begin position="284"/>
        <end position="302"/>
    </location>
</feature>
<dbReference type="GO" id="GO:0055085">
    <property type="term" value="P:transmembrane transport"/>
    <property type="evidence" value="ECO:0007669"/>
    <property type="project" value="InterPro"/>
</dbReference>
<evidence type="ECO:0000256" key="3">
    <source>
        <dbReference type="ARBA" id="ARBA00022448"/>
    </source>
</evidence>
<comment type="caution">
    <text evidence="9">The sequence shown here is derived from an EMBL/GenBank/DDBJ whole genome shotgun (WGS) entry which is preliminary data.</text>
</comment>
<dbReference type="EMBL" id="LKET01000029">
    <property type="protein sequence ID" value="KPU44812.1"/>
    <property type="molecule type" value="Genomic_DNA"/>
</dbReference>
<dbReference type="PANTHER" id="PTHR36838">
    <property type="entry name" value="AUXIN EFFLUX CARRIER FAMILY PROTEIN"/>
    <property type="match status" value="1"/>
</dbReference>
<reference evidence="9 10" key="1">
    <citation type="submission" date="2015-09" db="EMBL/GenBank/DDBJ databases">
        <title>Genome sequence of Oxobacter pfennigii DSM 3222.</title>
        <authorList>
            <person name="Poehlein A."/>
            <person name="Bengelsdorf F.R."/>
            <person name="Schiel-Bengelsdorf B."/>
            <person name="Duerre P."/>
            <person name="Daniel R."/>
        </authorList>
    </citation>
    <scope>NUCLEOTIDE SEQUENCE [LARGE SCALE GENOMIC DNA]</scope>
    <source>
        <strain evidence="9 10">DSM 3222</strain>
    </source>
</reference>
<feature type="transmembrane region" description="Helical" evidence="8">
    <location>
        <begin position="127"/>
        <end position="148"/>
    </location>
</feature>
<keyword evidence="4" id="KW-1003">Cell membrane</keyword>
<organism evidence="9 10">
    <name type="scientific">Oxobacter pfennigii</name>
    <dbReference type="NCBI Taxonomy" id="36849"/>
    <lineage>
        <taxon>Bacteria</taxon>
        <taxon>Bacillati</taxon>
        <taxon>Bacillota</taxon>
        <taxon>Clostridia</taxon>
        <taxon>Eubacteriales</taxon>
        <taxon>Clostridiaceae</taxon>
        <taxon>Oxobacter</taxon>
    </lineage>
</organism>
<accession>A0A0P8WA20</accession>
<name>A0A0P8WA20_9CLOT</name>
<comment type="similarity">
    <text evidence="2">Belongs to the auxin efflux carrier (TC 2.A.69) family.</text>
</comment>
<feature type="transmembrane region" description="Helical" evidence="8">
    <location>
        <begin position="192"/>
        <end position="212"/>
    </location>
</feature>
<dbReference type="GO" id="GO:0005886">
    <property type="term" value="C:plasma membrane"/>
    <property type="evidence" value="ECO:0007669"/>
    <property type="project" value="UniProtKB-SubCell"/>
</dbReference>